<dbReference type="EC" id="2.1.1.211" evidence="3 11"/>
<evidence type="ECO:0000256" key="6">
    <source>
        <dbReference type="ARBA" id="ARBA00022603"/>
    </source>
</evidence>
<evidence type="ECO:0000256" key="9">
    <source>
        <dbReference type="ARBA" id="ARBA00022694"/>
    </source>
</evidence>
<name>A0A099NWJ4_PICKU</name>
<keyword evidence="7 11" id="KW-0808">Transferase</keyword>
<dbReference type="HOGENOM" id="CLU_018580_2_0_1"/>
<dbReference type="VEuPathDB" id="FungiDB:C5L36_0E02270"/>
<evidence type="ECO:0000256" key="3">
    <source>
        <dbReference type="ARBA" id="ARBA00012795"/>
    </source>
</evidence>
<evidence type="ECO:0000256" key="4">
    <source>
        <dbReference type="ARBA" id="ARBA00017788"/>
    </source>
</evidence>
<sequence length="686" mass="78268">MAEETGNVLKQQTVIKSQLQKHDAWKSGPRQNTDLTLKPDEIPNIRGEPSPLGGSWCGIFENKVEFKSEHFVTAMSNLIKSPNINSTVILRSDILRRNVFNDDDEQSETFVAANINDEPLLNEPLDNVLTRHIDDTEIKYVPINSDFKPINEFVRRMIPRNPSKDYIINQTCLLLRNRKENSYLIIYTPHISDPEEIPFYLPPAKSIGILFNEKTSKLSIYYLPFDSQDKNIFKDMAPSERPIRIAYRLLGTAKKHSNGVMNGYSKRVNHDQVVPKQIFQDRYILLKQKYAKTLVDNWCESTDPRKHVFEDIAIAAFLIEFWNLIYPDKTSFQFRDLGCGNGVLVYILIMEGYMGEGIDARARKSWDSFPKEVQKQLREQVIVPSVLLRPHPMQFAQNPYISDNGQVWKVPINDQSSHQSPTKAGSKNVQLVECYSSAELLSDARINVTEFPLNTFIIGNHSDELSCWIPLLGYPFIVIPCCSHSLSGDKTRYPVIKGLNGRTTPQEGNSTYQGLVDHVEYLAMMSGWKVEREMLRIPSTRNAAVIGYQRSEFVPKSIYEIIAMEGGATKWHDAWKSGPRQNTDLTLKPDEIPNIRGEPSPLGGSWCGIFENKVEFKSEHFVTAMSNLIKSPNINSTVILRSDILRRNVFNDDDEQTETFVAANINDEPLLNEPLDNVLTRHIDDN</sequence>
<evidence type="ECO:0000313" key="13">
    <source>
        <dbReference type="EMBL" id="KGK37188.1"/>
    </source>
</evidence>
<dbReference type="GO" id="GO:0002128">
    <property type="term" value="P:tRNA nucleoside ribose methylation"/>
    <property type="evidence" value="ECO:0007669"/>
    <property type="project" value="EnsemblFungi"/>
</dbReference>
<evidence type="ECO:0000256" key="2">
    <source>
        <dbReference type="ARBA" id="ARBA00009056"/>
    </source>
</evidence>
<dbReference type="InterPro" id="IPR011671">
    <property type="entry name" value="tRNA_uracil_MeTrfase"/>
</dbReference>
<organism evidence="13 14">
    <name type="scientific">Pichia kudriavzevii</name>
    <name type="common">Yeast</name>
    <name type="synonym">Issatchenkia orientalis</name>
    <dbReference type="NCBI Taxonomy" id="4909"/>
    <lineage>
        <taxon>Eukaryota</taxon>
        <taxon>Fungi</taxon>
        <taxon>Dikarya</taxon>
        <taxon>Ascomycota</taxon>
        <taxon>Saccharomycotina</taxon>
        <taxon>Pichiomycetes</taxon>
        <taxon>Pichiales</taxon>
        <taxon>Pichiaceae</taxon>
        <taxon>Pichia</taxon>
    </lineage>
</organism>
<comment type="caution">
    <text evidence="13">The sequence shown here is derived from an EMBL/GenBank/DDBJ whole genome shotgun (WGS) entry which is preliminary data.</text>
</comment>
<keyword evidence="8 11" id="KW-0949">S-adenosyl-L-methionine</keyword>
<dbReference type="PANTHER" id="PTHR21210">
    <property type="entry name" value="TRNA (URACIL-O(2)-)-METHYLTRANSFERASE-RELATED"/>
    <property type="match status" value="1"/>
</dbReference>
<dbReference type="EMBL" id="JQFK01000042">
    <property type="protein sequence ID" value="KGK37188.1"/>
    <property type="molecule type" value="Genomic_DNA"/>
</dbReference>
<proteinExistence type="inferred from homology"/>
<comment type="function">
    <text evidence="11">Adenosyl-L-methionine (AdoMet)-dependent tRNA (uracil-O(2)-)-methyltransferase.</text>
</comment>
<gene>
    <name evidence="13" type="ORF">JL09_g3680</name>
</gene>
<evidence type="ECO:0000256" key="7">
    <source>
        <dbReference type="ARBA" id="ARBA00022679"/>
    </source>
</evidence>
<evidence type="ECO:0000256" key="1">
    <source>
        <dbReference type="ARBA" id="ARBA00004496"/>
    </source>
</evidence>
<dbReference type="GO" id="GO:0005737">
    <property type="term" value="C:cytoplasm"/>
    <property type="evidence" value="ECO:0007669"/>
    <property type="project" value="UniProtKB-SubCell"/>
</dbReference>
<comment type="similarity">
    <text evidence="2 11">Belongs to the TRM44 family.</text>
</comment>
<evidence type="ECO:0000256" key="11">
    <source>
        <dbReference type="RuleBase" id="RU368004"/>
    </source>
</evidence>
<comment type="subcellular location">
    <subcellularLocation>
        <location evidence="1 11">Cytoplasm</location>
    </subcellularLocation>
</comment>
<comment type="catalytic activity">
    <reaction evidence="10 11">
        <text>uridine(44) in tRNA(Ser) + S-adenosyl-L-methionine = 2'-O-methyluridine(44) in tRNA(Ser) + S-adenosyl-L-homocysteine + H(+)</text>
        <dbReference type="Rhea" id="RHEA:43100"/>
        <dbReference type="Rhea" id="RHEA-COMP:10339"/>
        <dbReference type="Rhea" id="RHEA-COMP:10340"/>
        <dbReference type="ChEBI" id="CHEBI:15378"/>
        <dbReference type="ChEBI" id="CHEBI:57856"/>
        <dbReference type="ChEBI" id="CHEBI:59789"/>
        <dbReference type="ChEBI" id="CHEBI:65315"/>
        <dbReference type="ChEBI" id="CHEBI:74478"/>
        <dbReference type="EC" id="2.1.1.211"/>
    </reaction>
</comment>
<feature type="region of interest" description="Disordered" evidence="12">
    <location>
        <begin position="19"/>
        <end position="49"/>
    </location>
</feature>
<dbReference type="eggNOG" id="KOG3790">
    <property type="taxonomic scope" value="Eukaryota"/>
</dbReference>
<evidence type="ECO:0000256" key="10">
    <source>
        <dbReference type="ARBA" id="ARBA00047957"/>
    </source>
</evidence>
<keyword evidence="6 11" id="KW-0489">Methyltransferase</keyword>
<dbReference type="AlphaFoldDB" id="A0A099NWJ4"/>
<reference evidence="14" key="1">
    <citation type="journal article" date="2014" name="Microb. Cell Fact.">
        <title>Exploiting Issatchenkia orientalis SD108 for succinic acid production.</title>
        <authorList>
            <person name="Xiao H."/>
            <person name="Shao Z."/>
            <person name="Jiang Y."/>
            <person name="Dole S."/>
            <person name="Zhao H."/>
        </authorList>
    </citation>
    <scope>NUCLEOTIDE SEQUENCE [LARGE SCALE GENOMIC DNA]</scope>
    <source>
        <strain evidence="14">SD108</strain>
    </source>
</reference>
<evidence type="ECO:0000256" key="5">
    <source>
        <dbReference type="ARBA" id="ARBA00022490"/>
    </source>
</evidence>
<keyword evidence="9 11" id="KW-0819">tRNA processing</keyword>
<keyword evidence="5 11" id="KW-0963">Cytoplasm</keyword>
<evidence type="ECO:0000256" key="8">
    <source>
        <dbReference type="ARBA" id="ARBA00022691"/>
    </source>
</evidence>
<dbReference type="Proteomes" id="UP000029867">
    <property type="component" value="Unassembled WGS sequence"/>
</dbReference>
<evidence type="ECO:0000256" key="12">
    <source>
        <dbReference type="SAM" id="MobiDB-lite"/>
    </source>
</evidence>
<dbReference type="PANTHER" id="PTHR21210:SF0">
    <property type="entry name" value="TRNA (URACIL-O(2)-)-METHYLTRANSFERASE-RELATED"/>
    <property type="match status" value="1"/>
</dbReference>
<dbReference type="Pfam" id="PF07757">
    <property type="entry name" value="AdoMet_MTase"/>
    <property type="match status" value="1"/>
</dbReference>
<accession>A0A099NWJ4</accession>
<protein>
    <recommendedName>
        <fullName evidence="4 11">tRNA (uracil-O(2)-)-methyltransferase</fullName>
        <ecNumber evidence="3 11">2.1.1.211</ecNumber>
    </recommendedName>
</protein>
<dbReference type="GO" id="GO:0141101">
    <property type="term" value="F:tRNA(Ser) (uridine(44)-2'-O-)-methyltransferase activity"/>
    <property type="evidence" value="ECO:0007669"/>
    <property type="project" value="UniProtKB-EC"/>
</dbReference>
<evidence type="ECO:0000313" key="14">
    <source>
        <dbReference type="Proteomes" id="UP000029867"/>
    </source>
</evidence>